<dbReference type="InterPro" id="IPR005123">
    <property type="entry name" value="Oxoglu/Fe-dep_dioxygenase_dom"/>
</dbReference>
<evidence type="ECO:0000313" key="9">
    <source>
        <dbReference type="Proteomes" id="UP000074914"/>
    </source>
</evidence>
<dbReference type="EMBL" id="CP013236">
    <property type="protein sequence ID" value="AMP15438.1"/>
    <property type="molecule type" value="Genomic_DNA"/>
</dbReference>
<accession>A0ABM5Z8G8</accession>
<dbReference type="InterPro" id="IPR006620">
    <property type="entry name" value="Pro_4_hyd_alph"/>
</dbReference>
<evidence type="ECO:0000256" key="6">
    <source>
        <dbReference type="ARBA" id="ARBA00023004"/>
    </source>
</evidence>
<protein>
    <submittedName>
        <fullName evidence="8">2OG-Fe(II) oxygenase superfamily protein</fullName>
    </submittedName>
</protein>
<dbReference type="PANTHER" id="PTHR12907:SF26">
    <property type="entry name" value="HIF PROLYL HYDROXYLASE, ISOFORM C"/>
    <property type="match status" value="1"/>
</dbReference>
<dbReference type="Proteomes" id="UP000074914">
    <property type="component" value="Chromosome"/>
</dbReference>
<evidence type="ECO:0000256" key="2">
    <source>
        <dbReference type="ARBA" id="ARBA00022723"/>
    </source>
</evidence>
<evidence type="ECO:0000256" key="3">
    <source>
        <dbReference type="ARBA" id="ARBA00022896"/>
    </source>
</evidence>
<dbReference type="Pfam" id="PF13640">
    <property type="entry name" value="2OG-FeII_Oxy_3"/>
    <property type="match status" value="1"/>
</dbReference>
<comment type="cofactor">
    <cofactor evidence="1">
        <name>L-ascorbate</name>
        <dbReference type="ChEBI" id="CHEBI:38290"/>
    </cofactor>
</comment>
<dbReference type="RefSeq" id="WP_062116526.1">
    <property type="nucleotide sequence ID" value="NZ_CP013236.1"/>
</dbReference>
<keyword evidence="9" id="KW-1185">Reference proteome</keyword>
<dbReference type="PROSITE" id="PS51471">
    <property type="entry name" value="FE2OG_OXY"/>
    <property type="match status" value="1"/>
</dbReference>
<dbReference type="SMART" id="SM00702">
    <property type="entry name" value="P4Hc"/>
    <property type="match status" value="1"/>
</dbReference>
<evidence type="ECO:0000256" key="1">
    <source>
        <dbReference type="ARBA" id="ARBA00001961"/>
    </source>
</evidence>
<keyword evidence="2" id="KW-0479">Metal-binding</keyword>
<keyword evidence="5" id="KW-0560">Oxidoreductase</keyword>
<dbReference type="PANTHER" id="PTHR12907">
    <property type="entry name" value="EGL NINE HOMOLOG-RELATED"/>
    <property type="match status" value="1"/>
</dbReference>
<proteinExistence type="predicted"/>
<dbReference type="InterPro" id="IPR044862">
    <property type="entry name" value="Pro_4_hyd_alph_FE2OG_OXY"/>
</dbReference>
<feature type="domain" description="Fe2OG dioxygenase" evidence="7">
    <location>
        <begin position="108"/>
        <end position="205"/>
    </location>
</feature>
<keyword evidence="6" id="KW-0408">Iron</keyword>
<sequence>MLSESPERLDETLLQLMAASLTKHGWSQQNIFLPADLTLALAAECRALALVGALNLAAVGRGAAQTVRGDIRGDRILWLKAGQSPACDRYLLIMETLRVMLNRSLFLGLDEYESHFAFYAPGASYHPHLDRFRDDDSRTVSVVIYLNHDWLPEQGGALRLHPAGQVSEDIAPLGSRLVLFLSADMLHEVLPATRDRMSLAGWFRRRPA</sequence>
<gene>
    <name evidence="8" type="ORF">CPter291_3201</name>
</gene>
<evidence type="ECO:0000313" key="8">
    <source>
        <dbReference type="EMBL" id="AMP15438.1"/>
    </source>
</evidence>
<keyword evidence="4" id="KW-0223">Dioxygenase</keyword>
<evidence type="ECO:0000259" key="7">
    <source>
        <dbReference type="PROSITE" id="PS51471"/>
    </source>
</evidence>
<keyword evidence="3" id="KW-0847">Vitamin C</keyword>
<dbReference type="Gene3D" id="2.60.120.620">
    <property type="entry name" value="q2cbj1_9rhob like domain"/>
    <property type="match status" value="1"/>
</dbReference>
<evidence type="ECO:0000256" key="4">
    <source>
        <dbReference type="ARBA" id="ARBA00022964"/>
    </source>
</evidence>
<name>A0ABM5Z8G8_9BURK</name>
<evidence type="ECO:0000256" key="5">
    <source>
        <dbReference type="ARBA" id="ARBA00023002"/>
    </source>
</evidence>
<reference evidence="8 9" key="1">
    <citation type="submission" date="2015-11" db="EMBL/GenBank/DDBJ databases">
        <title>Exploring the genomic traits of fungus-feeding bacterial genus Collimonas.</title>
        <authorList>
            <person name="Song C."/>
            <person name="Schmidt R."/>
            <person name="de Jager V."/>
            <person name="Krzyzanowska D."/>
            <person name="Jongedijk E."/>
            <person name="Cankar K."/>
            <person name="Beekwilder J."/>
            <person name="van Veen A."/>
            <person name="de Boer W."/>
            <person name="van Veen J.A."/>
            <person name="Garbeva P."/>
        </authorList>
    </citation>
    <scope>NUCLEOTIDE SEQUENCE [LARGE SCALE GENOMIC DNA]</scope>
    <source>
        <strain evidence="8 9">Ter291</strain>
    </source>
</reference>
<dbReference type="InterPro" id="IPR051559">
    <property type="entry name" value="HIF_prolyl_hydroxylases"/>
</dbReference>
<organism evidence="8 9">
    <name type="scientific">Collimonas pratensis</name>
    <dbReference type="NCBI Taxonomy" id="279113"/>
    <lineage>
        <taxon>Bacteria</taxon>
        <taxon>Pseudomonadati</taxon>
        <taxon>Pseudomonadota</taxon>
        <taxon>Betaproteobacteria</taxon>
        <taxon>Burkholderiales</taxon>
        <taxon>Oxalobacteraceae</taxon>
        <taxon>Collimonas</taxon>
    </lineage>
</organism>